<sequence length="59" mass="7205">MSLRDKVKDMINSSVIFLKGEKRDQKSFIRPLYTKEELKELYNIKKSLEKFKEKDEDYM</sequence>
<evidence type="ECO:0000313" key="1">
    <source>
        <dbReference type="EMBL" id="QJI02806.1"/>
    </source>
</evidence>
<dbReference type="AlphaFoldDB" id="A0A6M3Y318"/>
<dbReference type="EMBL" id="MT145032">
    <property type="protein sequence ID" value="QJI02806.1"/>
    <property type="molecule type" value="Genomic_DNA"/>
</dbReference>
<organism evidence="1">
    <name type="scientific">viral metagenome</name>
    <dbReference type="NCBI Taxonomy" id="1070528"/>
    <lineage>
        <taxon>unclassified sequences</taxon>
        <taxon>metagenomes</taxon>
        <taxon>organismal metagenomes</taxon>
    </lineage>
</organism>
<gene>
    <name evidence="1" type="ORF">TM448B03676_0008</name>
</gene>
<accession>A0A6M3Y318</accession>
<proteinExistence type="predicted"/>
<reference evidence="1" key="1">
    <citation type="submission" date="2020-03" db="EMBL/GenBank/DDBJ databases">
        <title>The deep terrestrial virosphere.</title>
        <authorList>
            <person name="Holmfeldt K."/>
            <person name="Nilsson E."/>
            <person name="Simone D."/>
            <person name="Lopez-Fernandez M."/>
            <person name="Wu X."/>
            <person name="de Brujin I."/>
            <person name="Lundin D."/>
            <person name="Andersson A."/>
            <person name="Bertilsson S."/>
            <person name="Dopson M."/>
        </authorList>
    </citation>
    <scope>NUCLEOTIDE SEQUENCE</scope>
    <source>
        <strain evidence="1">TM448B03676</strain>
    </source>
</reference>
<protein>
    <submittedName>
        <fullName evidence="1">Uncharacterized protein</fullName>
    </submittedName>
</protein>
<name>A0A6M3Y318_9ZZZZ</name>